<dbReference type="HOGENOM" id="CLU_1151021_0_0_10"/>
<evidence type="ECO:0000313" key="3">
    <source>
        <dbReference type="Proteomes" id="UP000027442"/>
    </source>
</evidence>
<keyword evidence="3" id="KW-1185">Reference proteome</keyword>
<gene>
    <name evidence="2" type="ORF">HMPREF1991_01583</name>
</gene>
<proteinExistence type="predicted"/>
<evidence type="ECO:0008006" key="4">
    <source>
        <dbReference type="Google" id="ProtNLM"/>
    </source>
</evidence>
<evidence type="ECO:0000313" key="2">
    <source>
        <dbReference type="EMBL" id="KDR52320.1"/>
    </source>
</evidence>
<protein>
    <recommendedName>
        <fullName evidence="4">DUF4369 domain-containing protein</fullName>
    </recommendedName>
</protein>
<dbReference type="eggNOG" id="COG0526">
    <property type="taxonomic scope" value="Bacteria"/>
</dbReference>
<dbReference type="PATRIC" id="fig|1122985.7.peg.1644"/>
<dbReference type="EMBL" id="JNGW01000067">
    <property type="protein sequence ID" value="KDR52320.1"/>
    <property type="molecule type" value="Genomic_DNA"/>
</dbReference>
<feature type="signal peptide" evidence="1">
    <location>
        <begin position="1"/>
        <end position="19"/>
    </location>
</feature>
<keyword evidence="1" id="KW-0732">Signal</keyword>
<feature type="chain" id="PRO_5001665344" description="DUF4369 domain-containing protein" evidence="1">
    <location>
        <begin position="20"/>
        <end position="241"/>
    </location>
</feature>
<name>A0A069QHQ9_HOYLO</name>
<evidence type="ECO:0000256" key="1">
    <source>
        <dbReference type="SAM" id="SignalP"/>
    </source>
</evidence>
<dbReference type="Proteomes" id="UP000027442">
    <property type="component" value="Unassembled WGS sequence"/>
</dbReference>
<reference evidence="2 3" key="1">
    <citation type="submission" date="2013-08" db="EMBL/GenBank/DDBJ databases">
        <authorList>
            <person name="Weinstock G."/>
            <person name="Sodergren E."/>
            <person name="Wylie T."/>
            <person name="Fulton L."/>
            <person name="Fulton R."/>
            <person name="Fronick C."/>
            <person name="O'Laughlin M."/>
            <person name="Godfrey J."/>
            <person name="Miner T."/>
            <person name="Herter B."/>
            <person name="Appelbaum E."/>
            <person name="Cordes M."/>
            <person name="Lek S."/>
            <person name="Wollam A."/>
            <person name="Pepin K.H."/>
            <person name="Palsikar V.B."/>
            <person name="Mitreva M."/>
            <person name="Wilson R.K."/>
        </authorList>
    </citation>
    <scope>NUCLEOTIDE SEQUENCE [LARGE SCALE GENOMIC DNA]</scope>
    <source>
        <strain evidence="2 3">ATCC 15930</strain>
    </source>
</reference>
<comment type="caution">
    <text evidence="2">The sequence shown here is derived from an EMBL/GenBank/DDBJ whole genome shotgun (WGS) entry which is preliminary data.</text>
</comment>
<organism evidence="2 3">
    <name type="scientific">Hoylesella loescheii DSM 19665 = JCM 12249 = ATCC 15930</name>
    <dbReference type="NCBI Taxonomy" id="1122985"/>
    <lineage>
        <taxon>Bacteria</taxon>
        <taxon>Pseudomonadati</taxon>
        <taxon>Bacteroidota</taxon>
        <taxon>Bacteroidia</taxon>
        <taxon>Bacteroidales</taxon>
        <taxon>Prevotellaceae</taxon>
        <taxon>Hoylesella</taxon>
    </lineage>
</organism>
<sequence length="241" mass="27028">MNRTFKQMALLFFAALLFAQCNQPDAKSLRIRGKLTGVKDSILFSITAIEKGEAVFRDTTVNTNNGEFDFTMSLDSVCSMEVVDGASDRENRYVGFYTLAVPGEEMVLEGDINKGWRFDGSAFYRDFNEVEQAIQPINLEMRAFAASFDSILQANKLTAEAEMQYSKHGLDLYRKLEKAAFAFAKSHPDMEASVGLISYLDIDSAKKLVKLLKPSVLDGRMKAFVDPRINLPSMQPVPYNK</sequence>
<dbReference type="RefSeq" id="WP_018967328.1">
    <property type="nucleotide sequence ID" value="NZ_KB899214.1"/>
</dbReference>
<dbReference type="AlphaFoldDB" id="A0A069QHQ9"/>
<accession>A0A069QHQ9</accession>